<dbReference type="EMBL" id="JARQWQ010000062">
    <property type="protein sequence ID" value="KAK2555466.1"/>
    <property type="molecule type" value="Genomic_DNA"/>
</dbReference>
<dbReference type="AlphaFoldDB" id="A0AAD9UZC6"/>
<comment type="caution">
    <text evidence="1">The sequence shown here is derived from an EMBL/GenBank/DDBJ whole genome shotgun (WGS) entry which is preliminary data.</text>
</comment>
<evidence type="ECO:0000313" key="1">
    <source>
        <dbReference type="EMBL" id="KAK2555466.1"/>
    </source>
</evidence>
<protein>
    <submittedName>
        <fullName evidence="1">Uncharacterized protein</fullName>
    </submittedName>
</protein>
<reference evidence="1" key="1">
    <citation type="journal article" date="2023" name="G3 (Bethesda)">
        <title>Whole genome assembly and annotation of the endangered Caribbean coral Acropora cervicornis.</title>
        <authorList>
            <person name="Selwyn J.D."/>
            <person name="Vollmer S.V."/>
        </authorList>
    </citation>
    <scope>NUCLEOTIDE SEQUENCE</scope>
    <source>
        <strain evidence="1">K2</strain>
    </source>
</reference>
<organism evidence="1 2">
    <name type="scientific">Acropora cervicornis</name>
    <name type="common">Staghorn coral</name>
    <dbReference type="NCBI Taxonomy" id="6130"/>
    <lineage>
        <taxon>Eukaryota</taxon>
        <taxon>Metazoa</taxon>
        <taxon>Cnidaria</taxon>
        <taxon>Anthozoa</taxon>
        <taxon>Hexacorallia</taxon>
        <taxon>Scleractinia</taxon>
        <taxon>Astrocoeniina</taxon>
        <taxon>Acroporidae</taxon>
        <taxon>Acropora</taxon>
    </lineage>
</organism>
<evidence type="ECO:0000313" key="2">
    <source>
        <dbReference type="Proteomes" id="UP001249851"/>
    </source>
</evidence>
<accession>A0AAD9UZC6</accession>
<name>A0AAD9UZC6_ACRCE</name>
<gene>
    <name evidence="1" type="ORF">P5673_022801</name>
</gene>
<reference evidence="1" key="2">
    <citation type="journal article" date="2023" name="Science">
        <title>Genomic signatures of disease resistance in endangered staghorn corals.</title>
        <authorList>
            <person name="Vollmer S.V."/>
            <person name="Selwyn J.D."/>
            <person name="Despard B.A."/>
            <person name="Roesel C.L."/>
        </authorList>
    </citation>
    <scope>NUCLEOTIDE SEQUENCE</scope>
    <source>
        <strain evidence="1">K2</strain>
    </source>
</reference>
<dbReference type="Proteomes" id="UP001249851">
    <property type="component" value="Unassembled WGS sequence"/>
</dbReference>
<proteinExistence type="predicted"/>
<sequence length="179" mass="19581">MASVMFYKAIEISCIIYYVHGSSERAVLTNSDRRRVVAFGKTPGGLCGVLKTILDPGTFARDFGSQQETGSLDDMQVPCCLDNVGSSSFSQTSGLRLPTKSREGHVTKLLTTTLQLMANPVSSLLFVAVDGERQISVGLVTNLFLKLFGEDYLKYLYSTDHGTQIEEVSDSSRCFTLQS</sequence>
<keyword evidence="2" id="KW-1185">Reference proteome</keyword>